<dbReference type="GO" id="GO:0051537">
    <property type="term" value="F:2 iron, 2 sulfur cluster binding"/>
    <property type="evidence" value="ECO:0007669"/>
    <property type="project" value="UniProtKB-KW"/>
</dbReference>
<accession>A0A5P8VR86</accession>
<evidence type="ECO:0000256" key="1">
    <source>
        <dbReference type="ARBA" id="ARBA00022714"/>
    </source>
</evidence>
<keyword evidence="4" id="KW-0411">Iron-sulfur</keyword>
<dbReference type="PROSITE" id="PS51296">
    <property type="entry name" value="RIESKE"/>
    <property type="match status" value="1"/>
</dbReference>
<dbReference type="GO" id="GO:0004497">
    <property type="term" value="F:monooxygenase activity"/>
    <property type="evidence" value="ECO:0007669"/>
    <property type="project" value="UniProtKB-ARBA"/>
</dbReference>
<keyword evidence="1" id="KW-0001">2Fe-2S</keyword>
<evidence type="ECO:0000256" key="5">
    <source>
        <dbReference type="SAM" id="MobiDB-lite"/>
    </source>
</evidence>
<dbReference type="SUPFAM" id="SSF50022">
    <property type="entry name" value="ISP domain"/>
    <property type="match status" value="1"/>
</dbReference>
<dbReference type="KEGG" id="nsh:GXM_00274"/>
<sequence length="66" mass="6853">MKSPPWNSCDDADSTGGGDIDSVEKVAPGTGAVVLRGLTKVAAYRDENGTLHEHSAICTHLNCIVA</sequence>
<evidence type="ECO:0000256" key="4">
    <source>
        <dbReference type="ARBA" id="ARBA00023014"/>
    </source>
</evidence>
<evidence type="ECO:0000313" key="8">
    <source>
        <dbReference type="Proteomes" id="UP000326678"/>
    </source>
</evidence>
<dbReference type="EMBL" id="CP045226">
    <property type="protein sequence ID" value="QFS42801.1"/>
    <property type="molecule type" value="Genomic_DNA"/>
</dbReference>
<proteinExistence type="predicted"/>
<protein>
    <submittedName>
        <fullName evidence="7">FAD-dependent oxidoreductase</fullName>
    </submittedName>
</protein>
<gene>
    <name evidence="7" type="ORF">GXM_00274</name>
</gene>
<name>A0A5P8VR86_9NOSO</name>
<evidence type="ECO:0000256" key="3">
    <source>
        <dbReference type="ARBA" id="ARBA00023004"/>
    </source>
</evidence>
<feature type="domain" description="Rieske" evidence="6">
    <location>
        <begin position="18"/>
        <end position="66"/>
    </location>
</feature>
<dbReference type="InterPro" id="IPR036922">
    <property type="entry name" value="Rieske_2Fe-2S_sf"/>
</dbReference>
<evidence type="ECO:0000313" key="7">
    <source>
        <dbReference type="EMBL" id="QFS42801.1"/>
    </source>
</evidence>
<dbReference type="AlphaFoldDB" id="A0A5P8VR86"/>
<dbReference type="InterPro" id="IPR017941">
    <property type="entry name" value="Rieske_2Fe-2S"/>
</dbReference>
<dbReference type="GO" id="GO:0016705">
    <property type="term" value="F:oxidoreductase activity, acting on paired donors, with incorporation or reduction of molecular oxygen"/>
    <property type="evidence" value="ECO:0007669"/>
    <property type="project" value="UniProtKB-ARBA"/>
</dbReference>
<feature type="region of interest" description="Disordered" evidence="5">
    <location>
        <begin position="1"/>
        <end position="24"/>
    </location>
</feature>
<keyword evidence="3" id="KW-0408">Iron</keyword>
<keyword evidence="2" id="KW-0479">Metal-binding</keyword>
<reference evidence="7 8" key="1">
    <citation type="submission" date="2019-10" db="EMBL/GenBank/DDBJ databases">
        <title>Genomic and transcriptomic insights into the perfect genentic adaptation of a filamentous nitrogen-fixing cyanobacterium to rice fields.</title>
        <authorList>
            <person name="Chen Z."/>
        </authorList>
    </citation>
    <scope>NUCLEOTIDE SEQUENCE [LARGE SCALE GENOMIC DNA]</scope>
    <source>
        <strain evidence="7">CCNUC1</strain>
    </source>
</reference>
<dbReference type="RefSeq" id="WP_147337340.1">
    <property type="nucleotide sequence ID" value="NZ_CP045226.1"/>
</dbReference>
<dbReference type="Proteomes" id="UP000326678">
    <property type="component" value="Chromosome Gxm1"/>
</dbReference>
<evidence type="ECO:0000256" key="2">
    <source>
        <dbReference type="ARBA" id="ARBA00022723"/>
    </source>
</evidence>
<dbReference type="Gene3D" id="2.102.10.10">
    <property type="entry name" value="Rieske [2Fe-2S] iron-sulphur domain"/>
    <property type="match status" value="1"/>
</dbReference>
<evidence type="ECO:0000259" key="6">
    <source>
        <dbReference type="PROSITE" id="PS51296"/>
    </source>
</evidence>
<keyword evidence="8" id="KW-1185">Reference proteome</keyword>
<dbReference type="GO" id="GO:0046872">
    <property type="term" value="F:metal ion binding"/>
    <property type="evidence" value="ECO:0007669"/>
    <property type="project" value="UniProtKB-KW"/>
</dbReference>
<organism evidence="7 8">
    <name type="scientific">Nostoc sphaeroides CCNUC1</name>
    <dbReference type="NCBI Taxonomy" id="2653204"/>
    <lineage>
        <taxon>Bacteria</taxon>
        <taxon>Bacillati</taxon>
        <taxon>Cyanobacteriota</taxon>
        <taxon>Cyanophyceae</taxon>
        <taxon>Nostocales</taxon>
        <taxon>Nostocaceae</taxon>
        <taxon>Nostoc</taxon>
    </lineage>
</organism>